<keyword evidence="3" id="KW-1185">Reference proteome</keyword>
<accession>A0A498H6E6</accession>
<evidence type="ECO:0000313" key="2">
    <source>
        <dbReference type="EMBL" id="RXE57226.1"/>
    </source>
</evidence>
<dbReference type="Proteomes" id="UP000290932">
    <property type="component" value="Unassembled WGS sequence"/>
</dbReference>
<organism evidence="2 3">
    <name type="scientific">Methanoculleus taiwanensis</name>
    <dbReference type="NCBI Taxonomy" id="1550565"/>
    <lineage>
        <taxon>Archaea</taxon>
        <taxon>Methanobacteriati</taxon>
        <taxon>Methanobacteriota</taxon>
        <taxon>Stenosarchaea group</taxon>
        <taxon>Methanomicrobia</taxon>
        <taxon>Methanomicrobiales</taxon>
        <taxon>Methanomicrobiaceae</taxon>
        <taxon>Methanoculleus</taxon>
    </lineage>
</organism>
<dbReference type="RefSeq" id="WP_128693008.1">
    <property type="nucleotide sequence ID" value="NZ_LHQS01000001.1"/>
</dbReference>
<keyword evidence="1" id="KW-0812">Transmembrane</keyword>
<gene>
    <name evidence="2" type="ORF">ABH15_03715</name>
</gene>
<name>A0A498H6E6_9EURY</name>
<dbReference type="AlphaFoldDB" id="A0A498H6E6"/>
<reference evidence="2 3" key="1">
    <citation type="journal article" date="2015" name="Int. J. Syst. Evol. Microbiol.">
        <title>Methanoculleus taiwanensis sp. nov., a methanogen isolated from deep marine sediment at the deformation front area near Taiwan.</title>
        <authorList>
            <person name="Weng C.Y."/>
            <person name="Chen S.C."/>
            <person name="Lai M.C."/>
            <person name="Wu S.Y."/>
            <person name="Lin S."/>
            <person name="Yang T.F."/>
            <person name="Chen P.C."/>
        </authorList>
    </citation>
    <scope>NUCLEOTIDE SEQUENCE [LARGE SCALE GENOMIC DNA]</scope>
    <source>
        <strain evidence="2 3">CYW4</strain>
    </source>
</reference>
<sequence length="173" mass="18290">MKRGSISTGTATISAITIAAVLMTVVAAGLLVPGGETAAADPALPLPVETVAGYAGTPVVRISGTENAINLTNCRIYLIDPEGTLRDVHTAILRNTTLGAGETAYIFRFPVDDEAVSGYWITDEQEMVFTAAYLPAAHPFSPAGRWRIVVYDQSSLKNRIDQVFLINGPVSPG</sequence>
<feature type="transmembrane region" description="Helical" evidence="1">
    <location>
        <begin position="12"/>
        <end position="32"/>
    </location>
</feature>
<dbReference type="EMBL" id="LHQS01000001">
    <property type="protein sequence ID" value="RXE57226.1"/>
    <property type="molecule type" value="Genomic_DNA"/>
</dbReference>
<keyword evidence="1" id="KW-1133">Transmembrane helix</keyword>
<evidence type="ECO:0000313" key="3">
    <source>
        <dbReference type="Proteomes" id="UP000290932"/>
    </source>
</evidence>
<comment type="caution">
    <text evidence="2">The sequence shown here is derived from an EMBL/GenBank/DDBJ whole genome shotgun (WGS) entry which is preliminary data.</text>
</comment>
<keyword evidence="1" id="KW-0472">Membrane</keyword>
<evidence type="ECO:0000256" key="1">
    <source>
        <dbReference type="SAM" id="Phobius"/>
    </source>
</evidence>
<proteinExistence type="predicted"/>
<dbReference type="OrthoDB" id="107317at2157"/>
<protein>
    <submittedName>
        <fullName evidence="2">Uncharacterized protein</fullName>
    </submittedName>
</protein>